<feature type="compositionally biased region" description="Polar residues" evidence="2">
    <location>
        <begin position="127"/>
        <end position="136"/>
    </location>
</feature>
<dbReference type="InterPro" id="IPR036875">
    <property type="entry name" value="Znf_CCHC_sf"/>
</dbReference>
<feature type="compositionally biased region" description="Polar residues" evidence="2">
    <location>
        <begin position="88"/>
        <end position="103"/>
    </location>
</feature>
<dbReference type="SUPFAM" id="SSF57756">
    <property type="entry name" value="Retrovirus zinc finger-like domains"/>
    <property type="match status" value="1"/>
</dbReference>
<dbReference type="AlphaFoldDB" id="A0A3B4Z3J9"/>
<evidence type="ECO:0000256" key="1">
    <source>
        <dbReference type="PROSITE-ProRule" id="PRU00047"/>
    </source>
</evidence>
<dbReference type="GO" id="GO:0003676">
    <property type="term" value="F:nucleic acid binding"/>
    <property type="evidence" value="ECO:0007669"/>
    <property type="project" value="InterPro"/>
</dbReference>
<evidence type="ECO:0000256" key="2">
    <source>
        <dbReference type="SAM" id="MobiDB-lite"/>
    </source>
</evidence>
<dbReference type="GO" id="GO:0008270">
    <property type="term" value="F:zinc ion binding"/>
    <property type="evidence" value="ECO:0007669"/>
    <property type="project" value="UniProtKB-KW"/>
</dbReference>
<evidence type="ECO:0000259" key="3">
    <source>
        <dbReference type="PROSITE" id="PS50158"/>
    </source>
</evidence>
<dbReference type="Gene3D" id="4.10.60.10">
    <property type="entry name" value="Zinc finger, CCHC-type"/>
    <property type="match status" value="1"/>
</dbReference>
<evidence type="ECO:0000313" key="4">
    <source>
        <dbReference type="Ensembl" id="ENSSLDP00000029644.1"/>
    </source>
</evidence>
<feature type="domain" description="CCHC-type" evidence="3">
    <location>
        <begin position="59"/>
        <end position="74"/>
    </location>
</feature>
<feature type="compositionally biased region" description="Pro residues" evidence="2">
    <location>
        <begin position="106"/>
        <end position="124"/>
    </location>
</feature>
<protein>
    <recommendedName>
        <fullName evidence="3">CCHC-type domain-containing protein</fullName>
    </recommendedName>
</protein>
<reference evidence="4" key="2">
    <citation type="submission" date="2025-09" db="UniProtKB">
        <authorList>
            <consortium name="Ensembl"/>
        </authorList>
    </citation>
    <scope>IDENTIFICATION</scope>
</reference>
<proteinExistence type="predicted"/>
<dbReference type="Ensembl" id="ENSSLDT00000030505.1">
    <property type="protein sequence ID" value="ENSSLDP00000029644.1"/>
    <property type="gene ID" value="ENSSLDG00000022872.1"/>
</dbReference>
<dbReference type="SMART" id="SM00343">
    <property type="entry name" value="ZnF_C2HC"/>
    <property type="match status" value="1"/>
</dbReference>
<sequence length="136" mass="15506">MIHGWVKRQAKAVTPQDLPKLLKERCVLPSTNKQMNHCASQDRSHQNNTNGKTYRRGNCHKCGKPGHWAKECRSKRQQNRINPPYPPNQNHHSWAPNTATQNREPFPLPPPGTLPALPLPPPLPADNAQNTYYRQP</sequence>
<feature type="compositionally biased region" description="Basic residues" evidence="2">
    <location>
        <begin position="53"/>
        <end position="64"/>
    </location>
</feature>
<organism evidence="4 5">
    <name type="scientific">Seriola lalandi dorsalis</name>
    <dbReference type="NCBI Taxonomy" id="1841481"/>
    <lineage>
        <taxon>Eukaryota</taxon>
        <taxon>Metazoa</taxon>
        <taxon>Chordata</taxon>
        <taxon>Craniata</taxon>
        <taxon>Vertebrata</taxon>
        <taxon>Euteleostomi</taxon>
        <taxon>Actinopterygii</taxon>
        <taxon>Neopterygii</taxon>
        <taxon>Teleostei</taxon>
        <taxon>Neoteleostei</taxon>
        <taxon>Acanthomorphata</taxon>
        <taxon>Carangaria</taxon>
        <taxon>Carangiformes</taxon>
        <taxon>Carangidae</taxon>
        <taxon>Seriola</taxon>
    </lineage>
</organism>
<keyword evidence="1" id="KW-0862">Zinc</keyword>
<dbReference type="InterPro" id="IPR001878">
    <property type="entry name" value="Znf_CCHC"/>
</dbReference>
<keyword evidence="5" id="KW-1185">Reference proteome</keyword>
<accession>A0A3B4Z3J9</accession>
<dbReference type="Proteomes" id="UP000261360">
    <property type="component" value="Unplaced"/>
</dbReference>
<reference evidence="4" key="1">
    <citation type="submission" date="2025-08" db="UniProtKB">
        <authorList>
            <consortium name="Ensembl"/>
        </authorList>
    </citation>
    <scope>IDENTIFICATION</scope>
</reference>
<keyword evidence="1" id="KW-0479">Metal-binding</keyword>
<evidence type="ECO:0000313" key="5">
    <source>
        <dbReference type="Proteomes" id="UP000261360"/>
    </source>
</evidence>
<feature type="region of interest" description="Disordered" evidence="2">
    <location>
        <begin position="34"/>
        <end position="136"/>
    </location>
</feature>
<keyword evidence="1" id="KW-0863">Zinc-finger</keyword>
<dbReference type="Pfam" id="PF00098">
    <property type="entry name" value="zf-CCHC"/>
    <property type="match status" value="1"/>
</dbReference>
<name>A0A3B4Z3J9_SERLL</name>
<dbReference type="PROSITE" id="PS50158">
    <property type="entry name" value="ZF_CCHC"/>
    <property type="match status" value="1"/>
</dbReference>